<keyword evidence="2" id="KW-1185">Reference proteome</keyword>
<comment type="caution">
    <text evidence="1">The sequence shown here is derived from an EMBL/GenBank/DDBJ whole genome shotgun (WGS) entry which is preliminary data.</text>
</comment>
<reference evidence="1" key="1">
    <citation type="submission" date="2022-10" db="EMBL/GenBank/DDBJ databases">
        <title>Complete Genome of Trichothecium roseum strain YXFP-22015, a Plant Pathogen Isolated from Citrus.</title>
        <authorList>
            <person name="Wang Y."/>
            <person name="Zhu L."/>
        </authorList>
    </citation>
    <scope>NUCLEOTIDE SEQUENCE</scope>
    <source>
        <strain evidence="1">YXFP-22015</strain>
    </source>
</reference>
<organism evidence="1 2">
    <name type="scientific">Trichothecium roseum</name>
    <dbReference type="NCBI Taxonomy" id="47278"/>
    <lineage>
        <taxon>Eukaryota</taxon>
        <taxon>Fungi</taxon>
        <taxon>Dikarya</taxon>
        <taxon>Ascomycota</taxon>
        <taxon>Pezizomycotina</taxon>
        <taxon>Sordariomycetes</taxon>
        <taxon>Hypocreomycetidae</taxon>
        <taxon>Hypocreales</taxon>
        <taxon>Hypocreales incertae sedis</taxon>
        <taxon>Trichothecium</taxon>
    </lineage>
</organism>
<proteinExistence type="predicted"/>
<name>A0ACC0URN6_9HYPO</name>
<evidence type="ECO:0000313" key="2">
    <source>
        <dbReference type="Proteomes" id="UP001163324"/>
    </source>
</evidence>
<dbReference type="Proteomes" id="UP001163324">
    <property type="component" value="Chromosome 9"/>
</dbReference>
<dbReference type="EMBL" id="CM047948">
    <property type="protein sequence ID" value="KAI9896174.1"/>
    <property type="molecule type" value="Genomic_DNA"/>
</dbReference>
<accession>A0ACC0URN6</accession>
<sequence length="210" mass="21591">MLKLLLTTALASSAAAMASAAAAGPIGDGPWTSVTPSISIQECAGGTVSGETYTLPSDPNGSTEGSGCSNGHLRAESRVKNDYSSGAHQFGGTFTVASFGGDRVSLKQTFNGNDGGPWFMLAVDDSGRLYNVEGGDTIADAGVAVVGASVRLNTVHDVEAGQLDIYVDGEHKYTVDSPGGSFYDKFGAYTTNSGSGPIEVTWTDVGFWTR</sequence>
<protein>
    <submittedName>
        <fullName evidence="1">Uncharacterized protein</fullName>
    </submittedName>
</protein>
<gene>
    <name evidence="1" type="ORF">N3K66_008346</name>
</gene>
<evidence type="ECO:0000313" key="1">
    <source>
        <dbReference type="EMBL" id="KAI9896174.1"/>
    </source>
</evidence>